<dbReference type="EMBL" id="KN837276">
    <property type="protein sequence ID" value="KIJ29768.1"/>
    <property type="molecule type" value="Genomic_DNA"/>
</dbReference>
<dbReference type="OrthoDB" id="1607513at2759"/>
<keyword evidence="2" id="KW-1185">Reference proteome</keyword>
<evidence type="ECO:0000313" key="1">
    <source>
        <dbReference type="EMBL" id="KIJ29768.1"/>
    </source>
</evidence>
<feature type="non-terminal residue" evidence="1">
    <location>
        <position position="71"/>
    </location>
</feature>
<dbReference type="Proteomes" id="UP000054279">
    <property type="component" value="Unassembled WGS sequence"/>
</dbReference>
<protein>
    <submittedName>
        <fullName evidence="1">Uncharacterized protein</fullName>
    </submittedName>
</protein>
<sequence>LVFLLRETLTERDLPHRTSLRSLVAKAWENQFMEMSLEMKGAVGKISLTTDIWDDKSMRAYTGVTAHYIAK</sequence>
<feature type="non-terminal residue" evidence="1">
    <location>
        <position position="1"/>
    </location>
</feature>
<accession>A0A0C9TJH2</accession>
<proteinExistence type="predicted"/>
<reference evidence="1 2" key="1">
    <citation type="submission" date="2014-06" db="EMBL/GenBank/DDBJ databases">
        <title>Evolutionary Origins and Diversification of the Mycorrhizal Mutualists.</title>
        <authorList>
            <consortium name="DOE Joint Genome Institute"/>
            <consortium name="Mycorrhizal Genomics Consortium"/>
            <person name="Kohler A."/>
            <person name="Kuo A."/>
            <person name="Nagy L.G."/>
            <person name="Floudas D."/>
            <person name="Copeland A."/>
            <person name="Barry K.W."/>
            <person name="Cichocki N."/>
            <person name="Veneault-Fourrey C."/>
            <person name="LaButti K."/>
            <person name="Lindquist E.A."/>
            <person name="Lipzen A."/>
            <person name="Lundell T."/>
            <person name="Morin E."/>
            <person name="Murat C."/>
            <person name="Riley R."/>
            <person name="Ohm R."/>
            <person name="Sun H."/>
            <person name="Tunlid A."/>
            <person name="Henrissat B."/>
            <person name="Grigoriev I.V."/>
            <person name="Hibbett D.S."/>
            <person name="Martin F."/>
        </authorList>
    </citation>
    <scope>NUCLEOTIDE SEQUENCE [LARGE SCALE GENOMIC DNA]</scope>
    <source>
        <strain evidence="1 2">SS14</strain>
    </source>
</reference>
<dbReference type="AlphaFoldDB" id="A0A0C9TJH2"/>
<dbReference type="HOGENOM" id="CLU_155624_2_2_1"/>
<organism evidence="1 2">
    <name type="scientific">Sphaerobolus stellatus (strain SS14)</name>
    <dbReference type="NCBI Taxonomy" id="990650"/>
    <lineage>
        <taxon>Eukaryota</taxon>
        <taxon>Fungi</taxon>
        <taxon>Dikarya</taxon>
        <taxon>Basidiomycota</taxon>
        <taxon>Agaricomycotina</taxon>
        <taxon>Agaricomycetes</taxon>
        <taxon>Phallomycetidae</taxon>
        <taxon>Geastrales</taxon>
        <taxon>Sphaerobolaceae</taxon>
        <taxon>Sphaerobolus</taxon>
    </lineage>
</organism>
<gene>
    <name evidence="1" type="ORF">M422DRAFT_105485</name>
</gene>
<name>A0A0C9TJH2_SPHS4</name>
<evidence type="ECO:0000313" key="2">
    <source>
        <dbReference type="Proteomes" id="UP000054279"/>
    </source>
</evidence>